<feature type="domain" description="Reverse transcriptase" evidence="2">
    <location>
        <begin position="173"/>
        <end position="366"/>
    </location>
</feature>
<evidence type="ECO:0000313" key="4">
    <source>
        <dbReference type="WBParaSite" id="HCON_00003360-00001"/>
    </source>
</evidence>
<proteinExistence type="predicted"/>
<name>A0A7I4XS03_HAECO</name>
<evidence type="ECO:0000259" key="2">
    <source>
        <dbReference type="Pfam" id="PF00078"/>
    </source>
</evidence>
<accession>A0A7I4XS03</accession>
<feature type="region of interest" description="Disordered" evidence="1">
    <location>
        <begin position="38"/>
        <end position="61"/>
    </location>
</feature>
<dbReference type="Proteomes" id="UP000025227">
    <property type="component" value="Unplaced"/>
</dbReference>
<evidence type="ECO:0000313" key="3">
    <source>
        <dbReference type="Proteomes" id="UP000025227"/>
    </source>
</evidence>
<dbReference type="AlphaFoldDB" id="A0A7I4XS03"/>
<feature type="compositionally biased region" description="Basic and acidic residues" evidence="1">
    <location>
        <begin position="38"/>
        <end position="50"/>
    </location>
</feature>
<dbReference type="OrthoDB" id="410104at2759"/>
<dbReference type="WBParaSite" id="HCON_00003360-00001">
    <property type="protein sequence ID" value="HCON_00003360-00001"/>
    <property type="gene ID" value="HCON_00003360"/>
</dbReference>
<dbReference type="PANTHER" id="PTHR19446">
    <property type="entry name" value="REVERSE TRANSCRIPTASES"/>
    <property type="match status" value="1"/>
</dbReference>
<reference evidence="4" key="1">
    <citation type="submission" date="2020-12" db="UniProtKB">
        <authorList>
            <consortium name="WormBaseParasite"/>
        </authorList>
    </citation>
    <scope>IDENTIFICATION</scope>
    <source>
        <strain evidence="4">MHco3</strain>
    </source>
</reference>
<evidence type="ECO:0000256" key="1">
    <source>
        <dbReference type="SAM" id="MobiDB-lite"/>
    </source>
</evidence>
<keyword evidence="3" id="KW-1185">Reference proteome</keyword>
<dbReference type="Pfam" id="PF00078">
    <property type="entry name" value="RVT_1"/>
    <property type="match status" value="1"/>
</dbReference>
<protein>
    <submittedName>
        <fullName evidence="4">Reverse transcriptase domain-containing protein</fullName>
    </submittedName>
</protein>
<organism evidence="3 4">
    <name type="scientific">Haemonchus contortus</name>
    <name type="common">Barber pole worm</name>
    <dbReference type="NCBI Taxonomy" id="6289"/>
    <lineage>
        <taxon>Eukaryota</taxon>
        <taxon>Metazoa</taxon>
        <taxon>Ecdysozoa</taxon>
        <taxon>Nematoda</taxon>
        <taxon>Chromadorea</taxon>
        <taxon>Rhabditida</taxon>
        <taxon>Rhabditina</taxon>
        <taxon>Rhabditomorpha</taxon>
        <taxon>Strongyloidea</taxon>
        <taxon>Trichostrongylidae</taxon>
        <taxon>Haemonchus</taxon>
    </lineage>
</organism>
<dbReference type="InterPro" id="IPR000477">
    <property type="entry name" value="RT_dom"/>
</dbReference>
<sequence length="368" mass="42285">MCLNDANKHCSSKTLGLIRKRGIARAACNNQPAPKLARVNEDLEEKERESNNSFRRSRRGREEHLQNLRQLRIKITPLRRLMKQLLHLCIGQWKRSPTIFTRISSTATSTCLPTVLDKTDMSSFQLSLPKFDTPSRSPPPVTVKTLARFLVHYLSECEMPTSWALSDQDDILNYRSICLLFVIYKLFTHVIFTRIGRILDERQLCEQAVSERIQCNRSDPTVTRLTEVSREYKMPLCLSFIDVEETSDTIETDAVIKALGSQGVPTQYIRMLRELYNNCTTSISPFDQELIANVNKCIHQGDSNSPKIFNATFESDWENLGVKSDTHHLHHLRFADHIALVTPNSRNEIWLVEFHSISEKSGLRLNLT</sequence>